<dbReference type="AlphaFoldDB" id="A0A4R2L3M0"/>
<keyword evidence="2" id="KW-0732">Signal</keyword>
<feature type="signal peptide" evidence="2">
    <location>
        <begin position="1"/>
        <end position="24"/>
    </location>
</feature>
<evidence type="ECO:0000256" key="1">
    <source>
        <dbReference type="SAM" id="MobiDB-lite"/>
    </source>
</evidence>
<name>A0A4R2L3M0_9GAMM</name>
<evidence type="ECO:0008006" key="5">
    <source>
        <dbReference type="Google" id="ProtNLM"/>
    </source>
</evidence>
<dbReference type="EMBL" id="SLWY01000007">
    <property type="protein sequence ID" value="TCO81780.1"/>
    <property type="molecule type" value="Genomic_DNA"/>
</dbReference>
<gene>
    <name evidence="3" type="ORF">EV699_107174</name>
</gene>
<dbReference type="RefSeq" id="WP_132541041.1">
    <property type="nucleotide sequence ID" value="NZ_SLWY01000007.1"/>
</dbReference>
<sequence length="105" mass="11305">MALKTLTKAVLIAALSSAAAPVLAVTETVITVTPLPGGGEQTSVTKQERAPEAPDLSFEWADRNHNGRIERPEAKDMGILTGTFNRHAGAKGYLTREEYEQAIQE</sequence>
<feature type="chain" id="PRO_5020848009" description="EF-hand domain-containing protein" evidence="2">
    <location>
        <begin position="25"/>
        <end position="105"/>
    </location>
</feature>
<feature type="region of interest" description="Disordered" evidence="1">
    <location>
        <begin position="35"/>
        <end position="54"/>
    </location>
</feature>
<accession>A0A4R2L3M0</accession>
<evidence type="ECO:0000313" key="4">
    <source>
        <dbReference type="Proteomes" id="UP000295765"/>
    </source>
</evidence>
<dbReference type="OrthoDB" id="6106455at2"/>
<dbReference type="Proteomes" id="UP000295765">
    <property type="component" value="Unassembled WGS sequence"/>
</dbReference>
<comment type="caution">
    <text evidence="3">The sequence shown here is derived from an EMBL/GenBank/DDBJ whole genome shotgun (WGS) entry which is preliminary data.</text>
</comment>
<organism evidence="3 4">
    <name type="scientific">Plasticicumulans lactativorans</name>
    <dbReference type="NCBI Taxonomy" id="1133106"/>
    <lineage>
        <taxon>Bacteria</taxon>
        <taxon>Pseudomonadati</taxon>
        <taxon>Pseudomonadota</taxon>
        <taxon>Gammaproteobacteria</taxon>
        <taxon>Candidatus Competibacteraceae</taxon>
        <taxon>Plasticicumulans</taxon>
    </lineage>
</organism>
<protein>
    <recommendedName>
        <fullName evidence="5">EF-hand domain-containing protein</fullName>
    </recommendedName>
</protein>
<reference evidence="3 4" key="1">
    <citation type="submission" date="2019-03" db="EMBL/GenBank/DDBJ databases">
        <title>Genomic Encyclopedia of Type Strains, Phase IV (KMG-IV): sequencing the most valuable type-strain genomes for metagenomic binning, comparative biology and taxonomic classification.</title>
        <authorList>
            <person name="Goeker M."/>
        </authorList>
    </citation>
    <scope>NUCLEOTIDE SEQUENCE [LARGE SCALE GENOMIC DNA]</scope>
    <source>
        <strain evidence="3 4">DSM 25287</strain>
    </source>
</reference>
<proteinExistence type="predicted"/>
<evidence type="ECO:0000313" key="3">
    <source>
        <dbReference type="EMBL" id="TCO81780.1"/>
    </source>
</evidence>
<evidence type="ECO:0000256" key="2">
    <source>
        <dbReference type="SAM" id="SignalP"/>
    </source>
</evidence>
<keyword evidence="4" id="KW-1185">Reference proteome</keyword>